<sequence>MEERDVHWSSTLLAESDLGFQSASYKLYFAVGPETQKDTSSSWLISIPIPMKNPIELAQEADTKAVFYIAIGLQKSTLANLCLHCFFSTFCVLSLINDVNSVYRSSSWLISIPIPMKNPIELAQEADTKICEVAKPAILRGHCIEGRTSDVVTWQMVSDLSLSNHSMKLLFEFCLRRALSS</sequence>
<name>A0A4V4H916_MUSBA</name>
<gene>
    <name evidence="1" type="ORF">C4D60_Mb08t18810</name>
</gene>
<accession>A0A4V4H916</accession>
<evidence type="ECO:0000313" key="1">
    <source>
        <dbReference type="EMBL" id="THU69855.1"/>
    </source>
</evidence>
<dbReference type="EMBL" id="PYDT01000002">
    <property type="protein sequence ID" value="THU69855.1"/>
    <property type="molecule type" value="Genomic_DNA"/>
</dbReference>
<reference evidence="1 2" key="1">
    <citation type="journal article" date="2019" name="Nat. Plants">
        <title>Genome sequencing of Musa balbisiana reveals subgenome evolution and function divergence in polyploid bananas.</title>
        <authorList>
            <person name="Yao X."/>
        </authorList>
    </citation>
    <scope>NUCLEOTIDE SEQUENCE [LARGE SCALE GENOMIC DNA]</scope>
    <source>
        <strain evidence="2">cv. DH-PKW</strain>
        <tissue evidence="1">Leaves</tissue>
    </source>
</reference>
<dbReference type="AlphaFoldDB" id="A0A4V4H916"/>
<evidence type="ECO:0000313" key="2">
    <source>
        <dbReference type="Proteomes" id="UP000317650"/>
    </source>
</evidence>
<protein>
    <submittedName>
        <fullName evidence="1">Uncharacterized protein</fullName>
    </submittedName>
</protein>
<proteinExistence type="predicted"/>
<organism evidence="1 2">
    <name type="scientific">Musa balbisiana</name>
    <name type="common">Banana</name>
    <dbReference type="NCBI Taxonomy" id="52838"/>
    <lineage>
        <taxon>Eukaryota</taxon>
        <taxon>Viridiplantae</taxon>
        <taxon>Streptophyta</taxon>
        <taxon>Embryophyta</taxon>
        <taxon>Tracheophyta</taxon>
        <taxon>Spermatophyta</taxon>
        <taxon>Magnoliopsida</taxon>
        <taxon>Liliopsida</taxon>
        <taxon>Zingiberales</taxon>
        <taxon>Musaceae</taxon>
        <taxon>Musa</taxon>
    </lineage>
</organism>
<keyword evidence="2" id="KW-1185">Reference proteome</keyword>
<dbReference type="Proteomes" id="UP000317650">
    <property type="component" value="Chromosome 8"/>
</dbReference>
<comment type="caution">
    <text evidence="1">The sequence shown here is derived from an EMBL/GenBank/DDBJ whole genome shotgun (WGS) entry which is preliminary data.</text>
</comment>